<evidence type="ECO:0000313" key="3">
    <source>
        <dbReference type="Proteomes" id="UP000490980"/>
    </source>
</evidence>
<keyword evidence="1" id="KW-0812">Transmembrane</keyword>
<feature type="transmembrane region" description="Helical" evidence="1">
    <location>
        <begin position="103"/>
        <end position="125"/>
    </location>
</feature>
<keyword evidence="1" id="KW-0472">Membrane</keyword>
<proteinExistence type="predicted"/>
<evidence type="ECO:0000313" key="2">
    <source>
        <dbReference type="EMBL" id="NII07674.1"/>
    </source>
</evidence>
<evidence type="ECO:0000256" key="1">
    <source>
        <dbReference type="SAM" id="Phobius"/>
    </source>
</evidence>
<comment type="caution">
    <text evidence="2">The sequence shown here is derived from an EMBL/GenBank/DDBJ whole genome shotgun (WGS) entry which is preliminary data.</text>
</comment>
<dbReference type="RefSeq" id="WP_166949768.1">
    <property type="nucleotide sequence ID" value="NZ_JAARLZ010000008.1"/>
</dbReference>
<organism evidence="2 3">
    <name type="scientific">Luteibacter anthropi</name>
    <dbReference type="NCBI Taxonomy" id="564369"/>
    <lineage>
        <taxon>Bacteria</taxon>
        <taxon>Pseudomonadati</taxon>
        <taxon>Pseudomonadota</taxon>
        <taxon>Gammaproteobacteria</taxon>
        <taxon>Lysobacterales</taxon>
        <taxon>Rhodanobacteraceae</taxon>
        <taxon>Luteibacter</taxon>
    </lineage>
</organism>
<dbReference type="AlphaFoldDB" id="A0A7X5UCA5"/>
<evidence type="ECO:0008006" key="4">
    <source>
        <dbReference type="Google" id="ProtNLM"/>
    </source>
</evidence>
<keyword evidence="3" id="KW-1185">Reference proteome</keyword>
<reference evidence="2 3" key="1">
    <citation type="submission" date="2020-03" db="EMBL/GenBank/DDBJ databases">
        <authorList>
            <person name="Lai Q."/>
        </authorList>
    </citation>
    <scope>NUCLEOTIDE SEQUENCE [LARGE SCALE GENOMIC DNA]</scope>
    <source>
        <strain evidence="2 3">CCUG 25036</strain>
    </source>
</reference>
<feature type="transmembrane region" description="Helical" evidence="1">
    <location>
        <begin position="42"/>
        <end position="59"/>
    </location>
</feature>
<keyword evidence="1" id="KW-1133">Transmembrane helix</keyword>
<sequence>MNIPKSSTITPLRRMMMVLAGITAPILPHIFCEDPDHDSSYIVITVTALLLIVLATLRYARKHPWEAEMRKLEDIKFRWVTGFALFFVVADMARLLVDAEHGYRTALLHGTPLVIFAFAIAYTELSLAKKGRLQRSGALQ</sequence>
<gene>
    <name evidence="2" type="ORF">HBF25_14915</name>
</gene>
<accession>A0A7X5UCA5</accession>
<protein>
    <recommendedName>
        <fullName evidence="4">Transmembrane protein</fullName>
    </recommendedName>
</protein>
<name>A0A7X5UCA5_9GAMM</name>
<dbReference type="EMBL" id="JAARLZ010000008">
    <property type="protein sequence ID" value="NII07674.1"/>
    <property type="molecule type" value="Genomic_DNA"/>
</dbReference>
<feature type="transmembrane region" description="Helical" evidence="1">
    <location>
        <begin position="79"/>
        <end position="97"/>
    </location>
</feature>
<dbReference type="Proteomes" id="UP000490980">
    <property type="component" value="Unassembled WGS sequence"/>
</dbReference>